<sequence length="303" mass="33167">MSRRQIITVLLPAPEPEPAYELYQELKREAELRSRPPLGPADLQRMKEVAARCGYDWCTAVLGRSFPGLDRVSSVDGWMLVAADELNLDPPLPHRIVEEREAAAQRRKAEEALAAAKLETAKRRWNLVVGAAPVVLTVHENTRHTGPDGTTRHTAPSADVVSGKARRHPAGRGLCETPDRADPLHLGDAVDLPPNCVRCLVYAAKIRAVDAPAPPTDAEAAMLRLIASGVVFTFSVRGCITIRDTSQRTRAAWGHLGRKVDVAVRKLQKKGWVSQDQEYGATQKGVRGHRWRLTEAGTAALEG</sequence>
<dbReference type="EMBL" id="POUC01000051">
    <property type="protein sequence ID" value="PNG22344.1"/>
    <property type="molecule type" value="Genomic_DNA"/>
</dbReference>
<dbReference type="OrthoDB" id="4181816at2"/>
<accession>A0A2N8TTJ2</accession>
<dbReference type="Proteomes" id="UP000235943">
    <property type="component" value="Unassembled WGS sequence"/>
</dbReference>
<evidence type="ECO:0000313" key="1">
    <source>
        <dbReference type="EMBL" id="PNG22344.1"/>
    </source>
</evidence>
<protein>
    <submittedName>
        <fullName evidence="1">Uncharacterized protein</fullName>
    </submittedName>
</protein>
<evidence type="ECO:0000313" key="2">
    <source>
        <dbReference type="Proteomes" id="UP000235943"/>
    </source>
</evidence>
<dbReference type="RefSeq" id="WP_102908690.1">
    <property type="nucleotide sequence ID" value="NZ_POUC01000051.1"/>
</dbReference>
<name>A0A2N8TTJ2_9ACTN</name>
<gene>
    <name evidence="1" type="ORF">C1J00_10030</name>
</gene>
<organism evidence="1 2">
    <name type="scientific">Streptomyces cahuitamycinicus</name>
    <dbReference type="NCBI Taxonomy" id="2070367"/>
    <lineage>
        <taxon>Bacteria</taxon>
        <taxon>Bacillati</taxon>
        <taxon>Actinomycetota</taxon>
        <taxon>Actinomycetes</taxon>
        <taxon>Kitasatosporales</taxon>
        <taxon>Streptomycetaceae</taxon>
        <taxon>Streptomyces</taxon>
    </lineage>
</organism>
<dbReference type="AlphaFoldDB" id="A0A2N8TTJ2"/>
<proteinExistence type="predicted"/>
<reference evidence="1 2" key="1">
    <citation type="submission" date="2018-01" db="EMBL/GenBank/DDBJ databases">
        <title>Draft genome sequence of Streptomyces sp. 13K301.</title>
        <authorList>
            <person name="Sahin N."/>
            <person name="Saygin H."/>
            <person name="Ay H."/>
        </authorList>
    </citation>
    <scope>NUCLEOTIDE SEQUENCE [LARGE SCALE GENOMIC DNA]</scope>
    <source>
        <strain evidence="1 2">13K301</strain>
    </source>
</reference>
<keyword evidence="2" id="KW-1185">Reference proteome</keyword>
<comment type="caution">
    <text evidence="1">The sequence shown here is derived from an EMBL/GenBank/DDBJ whole genome shotgun (WGS) entry which is preliminary data.</text>
</comment>